<proteinExistence type="predicted"/>
<evidence type="ECO:0000313" key="1">
    <source>
        <dbReference type="EMBL" id="KXA95741.1"/>
    </source>
</evidence>
<protein>
    <submittedName>
        <fullName evidence="1">Uncharacterized protein</fullName>
    </submittedName>
</protein>
<organism evidence="1 2">
    <name type="scientific">candidate division MSBL1 archaeon SCGC-AAA259I09</name>
    <dbReference type="NCBI Taxonomy" id="1698267"/>
    <lineage>
        <taxon>Archaea</taxon>
        <taxon>Methanobacteriati</taxon>
        <taxon>Methanobacteriota</taxon>
        <taxon>candidate division MSBL1</taxon>
    </lineage>
</organism>
<name>A0A133UNJ7_9EURY</name>
<comment type="caution">
    <text evidence="1">The sequence shown here is derived from an EMBL/GenBank/DDBJ whole genome shotgun (WGS) entry which is preliminary data.</text>
</comment>
<dbReference type="AlphaFoldDB" id="A0A133UNJ7"/>
<gene>
    <name evidence="1" type="ORF">AKJ37_06620</name>
</gene>
<sequence length="136" mass="15411">MDFDSVLNGVSFRRSGRESSERCEKVTQFPYNENWKERDRAYEDTEEALVKELYPVIASLARICYPDLGKGVGRPAKVTVAKAAFLVVVKEQGKETTYRDLASSDYVKKLGISKVHYTTIHKAVKRLPSGFLETVM</sequence>
<dbReference type="Proteomes" id="UP000070463">
    <property type="component" value="Unassembled WGS sequence"/>
</dbReference>
<accession>A0A133UNJ7</accession>
<keyword evidence="2" id="KW-1185">Reference proteome</keyword>
<dbReference type="EMBL" id="LHXR01000134">
    <property type="protein sequence ID" value="KXA95741.1"/>
    <property type="molecule type" value="Genomic_DNA"/>
</dbReference>
<evidence type="ECO:0000313" key="2">
    <source>
        <dbReference type="Proteomes" id="UP000070463"/>
    </source>
</evidence>
<reference evidence="1 2" key="1">
    <citation type="journal article" date="2016" name="Sci. Rep.">
        <title>Metabolic traits of an uncultured archaeal lineage -MSBL1- from brine pools of the Red Sea.</title>
        <authorList>
            <person name="Mwirichia R."/>
            <person name="Alam I."/>
            <person name="Rashid M."/>
            <person name="Vinu M."/>
            <person name="Ba-Alawi W."/>
            <person name="Anthony Kamau A."/>
            <person name="Kamanda Ngugi D."/>
            <person name="Goker M."/>
            <person name="Klenk H.P."/>
            <person name="Bajic V."/>
            <person name="Stingl U."/>
        </authorList>
    </citation>
    <scope>NUCLEOTIDE SEQUENCE [LARGE SCALE GENOMIC DNA]</scope>
    <source>
        <strain evidence="1">SCGC-AAA259I09</strain>
    </source>
</reference>